<dbReference type="InterPro" id="IPR036047">
    <property type="entry name" value="F-box-like_dom_sf"/>
</dbReference>
<comment type="caution">
    <text evidence="3">The sequence shown here is derived from an EMBL/GenBank/DDBJ whole genome shotgun (WGS) entry which is preliminary data.</text>
</comment>
<dbReference type="Gene3D" id="1.20.1280.50">
    <property type="match status" value="1"/>
</dbReference>
<accession>A0A9W8J6B4</accession>
<protein>
    <recommendedName>
        <fullName evidence="2">F-box domain-containing protein</fullName>
    </recommendedName>
</protein>
<feature type="non-terminal residue" evidence="3">
    <location>
        <position position="1"/>
    </location>
</feature>
<dbReference type="Pfam" id="PF00646">
    <property type="entry name" value="F-box"/>
    <property type="match status" value="1"/>
</dbReference>
<feature type="compositionally biased region" description="Basic residues" evidence="1">
    <location>
        <begin position="8"/>
        <end position="19"/>
    </location>
</feature>
<proteinExistence type="predicted"/>
<keyword evidence="4" id="KW-1185">Reference proteome</keyword>
<evidence type="ECO:0000256" key="1">
    <source>
        <dbReference type="SAM" id="MobiDB-lite"/>
    </source>
</evidence>
<dbReference type="PROSITE" id="PS50181">
    <property type="entry name" value="FBOX"/>
    <property type="match status" value="1"/>
</dbReference>
<sequence length="446" mass="51415">MGNEPRKSGRQTKKAKARHGSPTSALDAKVVSNGKQQRLSFDFFEESPLDILGEVLSYLSPLDLLRLARTTKALRAFLMSKSSSAIWKSSLAAIEGLPPCPEDLSEPQYANLMCWDHCHVCFLEDGSLFRYMEARVQLCSMCGVNEFQPWDELPESVDKRLKNLVPSIGENLSKHERQIGYVLCDSFERTSKRKRVTPPAYFFHVAIAVELNKEIKALRSEKLRKAWVDCRGTAWRKIKEHSDACRKYKSQLIENEGERVCKARDRRREQLRDKLAELGWEHEFDTMGIANSKVRNAELCYFGYLQRTEELSKQGYHHTAIVLDLLGLERTTTAEELRKFDPYLECLCGCFKERKSETMSWMQVLQYCKRHRSNSYEGSFAIVDKPGAGTLQQVTKYKPICSWCQPRNLQDDPTQDSTQHYIEEHRCTQAEAQAFDSRALKEELVD</sequence>
<dbReference type="EMBL" id="JANBPK010001038">
    <property type="protein sequence ID" value="KAJ2927089.1"/>
    <property type="molecule type" value="Genomic_DNA"/>
</dbReference>
<evidence type="ECO:0000313" key="4">
    <source>
        <dbReference type="Proteomes" id="UP001140091"/>
    </source>
</evidence>
<reference evidence="3" key="1">
    <citation type="submission" date="2022-06" db="EMBL/GenBank/DDBJ databases">
        <title>Genome Sequence of Candolleomyces eurysporus.</title>
        <authorList>
            <person name="Buettner E."/>
        </authorList>
    </citation>
    <scope>NUCLEOTIDE SEQUENCE</scope>
    <source>
        <strain evidence="3">VTCC 930004</strain>
    </source>
</reference>
<feature type="domain" description="F-box" evidence="2">
    <location>
        <begin position="41"/>
        <end position="90"/>
    </location>
</feature>
<evidence type="ECO:0000259" key="2">
    <source>
        <dbReference type="PROSITE" id="PS50181"/>
    </source>
</evidence>
<gene>
    <name evidence="3" type="ORF">H1R20_g10020</name>
</gene>
<organism evidence="3 4">
    <name type="scientific">Candolleomyces eurysporus</name>
    <dbReference type="NCBI Taxonomy" id="2828524"/>
    <lineage>
        <taxon>Eukaryota</taxon>
        <taxon>Fungi</taxon>
        <taxon>Dikarya</taxon>
        <taxon>Basidiomycota</taxon>
        <taxon>Agaricomycotina</taxon>
        <taxon>Agaricomycetes</taxon>
        <taxon>Agaricomycetidae</taxon>
        <taxon>Agaricales</taxon>
        <taxon>Agaricineae</taxon>
        <taxon>Psathyrellaceae</taxon>
        <taxon>Candolleomyces</taxon>
    </lineage>
</organism>
<evidence type="ECO:0000313" key="3">
    <source>
        <dbReference type="EMBL" id="KAJ2927089.1"/>
    </source>
</evidence>
<dbReference type="OrthoDB" id="2322499at2759"/>
<feature type="region of interest" description="Disordered" evidence="1">
    <location>
        <begin position="1"/>
        <end position="29"/>
    </location>
</feature>
<dbReference type="AlphaFoldDB" id="A0A9W8J6B4"/>
<dbReference type="Proteomes" id="UP001140091">
    <property type="component" value="Unassembled WGS sequence"/>
</dbReference>
<dbReference type="InterPro" id="IPR001810">
    <property type="entry name" value="F-box_dom"/>
</dbReference>
<name>A0A9W8J6B4_9AGAR</name>
<dbReference type="SUPFAM" id="SSF81383">
    <property type="entry name" value="F-box domain"/>
    <property type="match status" value="1"/>
</dbReference>